<dbReference type="FunFam" id="3.30.160.60:FF:002343">
    <property type="entry name" value="Zinc finger protein 33A"/>
    <property type="match status" value="1"/>
</dbReference>
<evidence type="ECO:0000313" key="10">
    <source>
        <dbReference type="EMBL" id="QSZ29028.1"/>
    </source>
</evidence>
<dbReference type="SMART" id="SM00355">
    <property type="entry name" value="ZnF_C2H2"/>
    <property type="match status" value="4"/>
</dbReference>
<evidence type="ECO:0000313" key="11">
    <source>
        <dbReference type="Proteomes" id="UP000672032"/>
    </source>
</evidence>
<dbReference type="OrthoDB" id="8117402at2759"/>
<keyword evidence="11" id="KW-1185">Reference proteome</keyword>
<dbReference type="PANTHER" id="PTHR16515">
    <property type="entry name" value="PR DOMAIN ZINC FINGER PROTEIN"/>
    <property type="match status" value="1"/>
</dbReference>
<dbReference type="SUPFAM" id="SSF57667">
    <property type="entry name" value="beta-beta-alpha zinc fingers"/>
    <property type="match status" value="1"/>
</dbReference>
<dbReference type="PANTHER" id="PTHR16515:SF49">
    <property type="entry name" value="GASTRULA ZINC FINGER PROTEIN XLCGF49.1-LIKE-RELATED"/>
    <property type="match status" value="1"/>
</dbReference>
<proteinExistence type="predicted"/>
<feature type="region of interest" description="Disordered" evidence="8">
    <location>
        <begin position="141"/>
        <end position="180"/>
    </location>
</feature>
<gene>
    <name evidence="10" type="ORF">DSL72_003538</name>
</gene>
<evidence type="ECO:0000256" key="6">
    <source>
        <dbReference type="ARBA" id="ARBA00023242"/>
    </source>
</evidence>
<name>A0A8A3P625_9HELO</name>
<evidence type="ECO:0000256" key="5">
    <source>
        <dbReference type="ARBA" id="ARBA00022833"/>
    </source>
</evidence>
<evidence type="ECO:0000256" key="1">
    <source>
        <dbReference type="ARBA" id="ARBA00004123"/>
    </source>
</evidence>
<dbReference type="InterPro" id="IPR050331">
    <property type="entry name" value="Zinc_finger"/>
</dbReference>
<dbReference type="GO" id="GO:0008270">
    <property type="term" value="F:zinc ion binding"/>
    <property type="evidence" value="ECO:0007669"/>
    <property type="project" value="UniProtKB-KW"/>
</dbReference>
<dbReference type="EMBL" id="CP063405">
    <property type="protein sequence ID" value="QSZ29028.1"/>
    <property type="molecule type" value="Genomic_DNA"/>
</dbReference>
<keyword evidence="3" id="KW-0677">Repeat</keyword>
<dbReference type="InterPro" id="IPR036236">
    <property type="entry name" value="Znf_C2H2_sf"/>
</dbReference>
<accession>A0A8A3P625</accession>
<evidence type="ECO:0000256" key="4">
    <source>
        <dbReference type="ARBA" id="ARBA00022771"/>
    </source>
</evidence>
<keyword evidence="2" id="KW-0479">Metal-binding</keyword>
<keyword evidence="4 7" id="KW-0863">Zinc-finger</keyword>
<evidence type="ECO:0000256" key="2">
    <source>
        <dbReference type="ARBA" id="ARBA00022723"/>
    </source>
</evidence>
<dbReference type="InterPro" id="IPR013087">
    <property type="entry name" value="Znf_C2H2_type"/>
</dbReference>
<reference evidence="10" key="1">
    <citation type="submission" date="2020-10" db="EMBL/GenBank/DDBJ databases">
        <title>Genome Sequence of Monilinia vaccinii-corymbosi Sheds Light on Mummy Berry Disease Infection of Blueberry and Mating Type.</title>
        <authorList>
            <person name="Yow A.G."/>
            <person name="Zhang Y."/>
            <person name="Bansal K."/>
            <person name="Eacker S.M."/>
            <person name="Sullivan S."/>
            <person name="Liachko I."/>
            <person name="Cubeta M.A."/>
            <person name="Rollins J.A."/>
            <person name="Ashrafi H."/>
        </authorList>
    </citation>
    <scope>NUCLEOTIDE SEQUENCE</scope>
    <source>
        <strain evidence="10">RL-1</strain>
    </source>
</reference>
<organism evidence="10 11">
    <name type="scientific">Monilinia vaccinii-corymbosi</name>
    <dbReference type="NCBI Taxonomy" id="61207"/>
    <lineage>
        <taxon>Eukaryota</taxon>
        <taxon>Fungi</taxon>
        <taxon>Dikarya</taxon>
        <taxon>Ascomycota</taxon>
        <taxon>Pezizomycotina</taxon>
        <taxon>Leotiomycetes</taxon>
        <taxon>Helotiales</taxon>
        <taxon>Sclerotiniaceae</taxon>
        <taxon>Monilinia</taxon>
    </lineage>
</organism>
<dbReference type="GO" id="GO:0005634">
    <property type="term" value="C:nucleus"/>
    <property type="evidence" value="ECO:0007669"/>
    <property type="project" value="UniProtKB-SubCell"/>
</dbReference>
<feature type="domain" description="C2H2-type" evidence="9">
    <location>
        <begin position="207"/>
        <end position="234"/>
    </location>
</feature>
<evidence type="ECO:0000256" key="3">
    <source>
        <dbReference type="ARBA" id="ARBA00022737"/>
    </source>
</evidence>
<evidence type="ECO:0000259" key="9">
    <source>
        <dbReference type="PROSITE" id="PS50157"/>
    </source>
</evidence>
<comment type="subcellular location">
    <subcellularLocation>
        <location evidence="1">Nucleus</location>
    </subcellularLocation>
</comment>
<keyword evidence="6" id="KW-0539">Nucleus</keyword>
<dbReference type="Proteomes" id="UP000672032">
    <property type="component" value="Chromosome 1"/>
</dbReference>
<feature type="domain" description="C2H2-type" evidence="9">
    <location>
        <begin position="179"/>
        <end position="206"/>
    </location>
</feature>
<dbReference type="GO" id="GO:0010468">
    <property type="term" value="P:regulation of gene expression"/>
    <property type="evidence" value="ECO:0007669"/>
    <property type="project" value="TreeGrafter"/>
</dbReference>
<dbReference type="PROSITE" id="PS00028">
    <property type="entry name" value="ZINC_FINGER_C2H2_1"/>
    <property type="match status" value="2"/>
</dbReference>
<dbReference type="PROSITE" id="PS50157">
    <property type="entry name" value="ZINC_FINGER_C2H2_2"/>
    <property type="match status" value="2"/>
</dbReference>
<protein>
    <recommendedName>
        <fullName evidence="9">C2H2-type domain-containing protein</fullName>
    </recommendedName>
</protein>
<keyword evidence="5" id="KW-0862">Zinc</keyword>
<evidence type="ECO:0000256" key="7">
    <source>
        <dbReference type="PROSITE-ProRule" id="PRU00042"/>
    </source>
</evidence>
<sequence>MELLTQNPVERMLLSRAELADRLDRLDQLSTLLTKLRYIYSHFRVNIDDITPELSSNFKVLWGINHGYLGPTIQVIEEHLRMQESQLQTFQGARSKRTVIEDHNESPKRVLKNASSARLGFVDLHYAEIHPDAAGSNIRASLERQPSSDASHEIIPSPKASHSESVPGAKKPRRRGDPHRCEVCSKTFTRGTTLREHARTHTNERPYKCSKCEKRFARLKDCRRHELLHVSDEKFHCGSCYYGGCHQGFARMDALRKHLKSGKGAHCLKVLFTSEKNALMEFVDTNKFVCGGIVLGHCKGWGCYREFETAKALLNHVRSGSNDWCFRGASDSMKQLIIEPMIEDGRLAHVCHRNYSGYGSQFGNRTDLRAHVDAPFQSHCMKQKLISDFLTRAVDGQFSQLS</sequence>
<dbReference type="Pfam" id="PF13912">
    <property type="entry name" value="zf-C2H2_6"/>
    <property type="match status" value="1"/>
</dbReference>
<evidence type="ECO:0000256" key="8">
    <source>
        <dbReference type="SAM" id="MobiDB-lite"/>
    </source>
</evidence>
<dbReference type="AlphaFoldDB" id="A0A8A3P625"/>
<dbReference type="Gene3D" id="3.30.160.60">
    <property type="entry name" value="Classic Zinc Finger"/>
    <property type="match status" value="2"/>
</dbReference>